<dbReference type="EMBL" id="JBHLUK010000059">
    <property type="protein sequence ID" value="MFC0423764.1"/>
    <property type="molecule type" value="Genomic_DNA"/>
</dbReference>
<evidence type="ECO:0000313" key="2">
    <source>
        <dbReference type="EMBL" id="MFC0423764.1"/>
    </source>
</evidence>
<comment type="caution">
    <text evidence="2">The sequence shown here is derived from an EMBL/GenBank/DDBJ whole genome shotgun (WGS) entry which is preliminary data.</text>
</comment>
<reference evidence="2 3" key="1">
    <citation type="submission" date="2024-09" db="EMBL/GenBank/DDBJ databases">
        <authorList>
            <person name="Sun Q."/>
            <person name="Mori K."/>
        </authorList>
    </citation>
    <scope>NUCLEOTIDE SEQUENCE [LARGE SCALE GENOMIC DNA]</scope>
    <source>
        <strain evidence="2 3">TBRC 4575</strain>
    </source>
</reference>
<organism evidence="2 3">
    <name type="scientific">Lactiplantibacillus plajomi</name>
    <dbReference type="NCBI Taxonomy" id="1457217"/>
    <lineage>
        <taxon>Bacteria</taxon>
        <taxon>Bacillati</taxon>
        <taxon>Bacillota</taxon>
        <taxon>Bacilli</taxon>
        <taxon>Lactobacillales</taxon>
        <taxon>Lactobacillaceae</taxon>
        <taxon>Lactiplantibacillus</taxon>
    </lineage>
</organism>
<sequence length="219" mass="24219">MDSIYEVNGKAITRFFKRYLVVIIITGAIFAFIGMGISLITPGIKYSANSALVQNDNNYVVVRLFPNYVKSSSFEKQVKKAVGESKWRNQTYGEDYQVSASTASSTTTQVTLTVVSSKKAFSKYLITTVTKAFARNVKKSLPRANVSIMNINSKPVVFHLKVQLFKVGLIGFLLGALGAALFLLRKMVFVGAVEDNRYISDVYGIPELGSMDVETNRVK</sequence>
<protein>
    <recommendedName>
        <fullName evidence="4">Capsular polysaccharide biosynthesis protein CpsC</fullName>
    </recommendedName>
</protein>
<evidence type="ECO:0008006" key="4">
    <source>
        <dbReference type="Google" id="ProtNLM"/>
    </source>
</evidence>
<evidence type="ECO:0000313" key="3">
    <source>
        <dbReference type="Proteomes" id="UP001589855"/>
    </source>
</evidence>
<accession>A0ABV6K2R2</accession>
<keyword evidence="1" id="KW-0472">Membrane</keyword>
<gene>
    <name evidence="2" type="ORF">ACFFGS_06470</name>
</gene>
<dbReference type="Proteomes" id="UP001589855">
    <property type="component" value="Unassembled WGS sequence"/>
</dbReference>
<name>A0ABV6K2R2_9LACO</name>
<proteinExistence type="predicted"/>
<keyword evidence="1" id="KW-0812">Transmembrane</keyword>
<evidence type="ECO:0000256" key="1">
    <source>
        <dbReference type="SAM" id="Phobius"/>
    </source>
</evidence>
<feature type="transmembrane region" description="Helical" evidence="1">
    <location>
        <begin position="164"/>
        <end position="184"/>
    </location>
</feature>
<feature type="transmembrane region" description="Helical" evidence="1">
    <location>
        <begin position="20"/>
        <end position="40"/>
    </location>
</feature>
<keyword evidence="1" id="KW-1133">Transmembrane helix</keyword>
<dbReference type="RefSeq" id="WP_137645705.1">
    <property type="nucleotide sequence ID" value="NZ_BJDZ01000024.1"/>
</dbReference>
<keyword evidence="3" id="KW-1185">Reference proteome</keyword>